<dbReference type="InterPro" id="IPR020841">
    <property type="entry name" value="PKS_Beta-ketoAc_synthase_dom"/>
</dbReference>
<protein>
    <submittedName>
        <fullName evidence="5">3-oxoacyl-[acyl-carrier-protein] synthase 2</fullName>
    </submittedName>
</protein>
<dbReference type="EMBL" id="AP021875">
    <property type="protein sequence ID" value="BBO75367.1"/>
    <property type="molecule type" value="Genomic_DNA"/>
</dbReference>
<dbReference type="Pfam" id="PF00109">
    <property type="entry name" value="ketoacyl-synt"/>
    <property type="match status" value="1"/>
</dbReference>
<dbReference type="GO" id="GO:0006633">
    <property type="term" value="P:fatty acid biosynthetic process"/>
    <property type="evidence" value="ECO:0007669"/>
    <property type="project" value="InterPro"/>
</dbReference>
<evidence type="ECO:0000313" key="5">
    <source>
        <dbReference type="EMBL" id="BBO75367.1"/>
    </source>
</evidence>
<dbReference type="Pfam" id="PF02801">
    <property type="entry name" value="Ketoacyl-synt_C"/>
    <property type="match status" value="1"/>
</dbReference>
<dbReference type="AlphaFoldDB" id="A0A5K7ZGZ1"/>
<gene>
    <name evidence="5" type="ORF">DSCW_27840</name>
</gene>
<dbReference type="InterPro" id="IPR014030">
    <property type="entry name" value="Ketoacyl_synth_N"/>
</dbReference>
<comment type="similarity">
    <text evidence="1 3">Belongs to the thiolase-like superfamily. Beta-ketoacyl-ACP synthases family.</text>
</comment>
<organism evidence="5 6">
    <name type="scientific">Desulfosarcina widdelii</name>
    <dbReference type="NCBI Taxonomy" id="947919"/>
    <lineage>
        <taxon>Bacteria</taxon>
        <taxon>Pseudomonadati</taxon>
        <taxon>Thermodesulfobacteriota</taxon>
        <taxon>Desulfobacteria</taxon>
        <taxon>Desulfobacterales</taxon>
        <taxon>Desulfosarcinaceae</taxon>
        <taxon>Desulfosarcina</taxon>
    </lineage>
</organism>
<evidence type="ECO:0000256" key="1">
    <source>
        <dbReference type="ARBA" id="ARBA00008467"/>
    </source>
</evidence>
<evidence type="ECO:0000256" key="3">
    <source>
        <dbReference type="RuleBase" id="RU003694"/>
    </source>
</evidence>
<dbReference type="GO" id="GO:0004315">
    <property type="term" value="F:3-oxoacyl-[acyl-carrier-protein] synthase activity"/>
    <property type="evidence" value="ECO:0007669"/>
    <property type="project" value="InterPro"/>
</dbReference>
<dbReference type="PANTHER" id="PTHR11712">
    <property type="entry name" value="POLYKETIDE SYNTHASE-RELATED"/>
    <property type="match status" value="1"/>
</dbReference>
<dbReference type="InterPro" id="IPR018201">
    <property type="entry name" value="Ketoacyl_synth_AS"/>
</dbReference>
<dbReference type="Proteomes" id="UP000427769">
    <property type="component" value="Chromosome"/>
</dbReference>
<dbReference type="Gene3D" id="3.40.47.10">
    <property type="match status" value="1"/>
</dbReference>
<sequence>MKPPQNRRVFVVGYDAATCLGSTFEATWQRAVRGEAGFRKITRCETTSRSNVVGEIPDWHPEDLPFIDKRDCRNWNADYVLLTMVVCKRALDHAGLTIDERTGPRTACLVGSALNGTDAYRIAMDNYLTQGPTKVSPYLLPNLCANLPSGKAGMLLGFTGPIFSPQGACASGNHAIGIGARMIRDGECDFVLAGGVETCLTPEIVQGFANMWATIKVGPNDRAFNDPSQASRPFSVDRRGIVLGEGGGILVLAAEEAVAALGLTPRAEVLGVGWTSDAHHFTLPNQQTIVRAIVQAIEDAQIEPTDIGYVNAHGTSTQKGDAVEIESLREVFGSPLGAIPVSSNKSQIGHTLGAAAAIEAALAIEGMQQGIVLPTVNHIPDPAFADVDLVPNAARRHRYTTFLSNAFGFGGTNCCIVFKEI</sequence>
<dbReference type="KEGG" id="dwd:DSCW_27840"/>
<evidence type="ECO:0000256" key="2">
    <source>
        <dbReference type="ARBA" id="ARBA00022679"/>
    </source>
</evidence>
<keyword evidence="2 3" id="KW-0808">Transferase</keyword>
<name>A0A5K7ZGZ1_9BACT</name>
<reference evidence="5 6" key="1">
    <citation type="submission" date="2019-11" db="EMBL/GenBank/DDBJ databases">
        <title>Comparative genomics of hydrocarbon-degrading Desulfosarcina strains.</title>
        <authorList>
            <person name="Watanabe M."/>
            <person name="Kojima H."/>
            <person name="Fukui M."/>
        </authorList>
    </citation>
    <scope>NUCLEOTIDE SEQUENCE [LARGE SCALE GENOMIC DNA]</scope>
    <source>
        <strain evidence="5 6">PP31</strain>
    </source>
</reference>
<dbReference type="InterPro" id="IPR000794">
    <property type="entry name" value="Beta-ketoacyl_synthase"/>
</dbReference>
<dbReference type="PANTHER" id="PTHR11712:SF336">
    <property type="entry name" value="3-OXOACYL-[ACYL-CARRIER-PROTEIN] SYNTHASE, MITOCHONDRIAL"/>
    <property type="match status" value="1"/>
</dbReference>
<dbReference type="SMART" id="SM00825">
    <property type="entry name" value="PKS_KS"/>
    <property type="match status" value="1"/>
</dbReference>
<keyword evidence="6" id="KW-1185">Reference proteome</keyword>
<proteinExistence type="inferred from homology"/>
<dbReference type="InterPro" id="IPR016039">
    <property type="entry name" value="Thiolase-like"/>
</dbReference>
<evidence type="ECO:0000259" key="4">
    <source>
        <dbReference type="PROSITE" id="PS52004"/>
    </source>
</evidence>
<accession>A0A5K7ZGZ1</accession>
<dbReference type="OrthoDB" id="9816204at2"/>
<dbReference type="PROSITE" id="PS52004">
    <property type="entry name" value="KS3_2"/>
    <property type="match status" value="1"/>
</dbReference>
<evidence type="ECO:0000313" key="6">
    <source>
        <dbReference type="Proteomes" id="UP000427769"/>
    </source>
</evidence>
<dbReference type="PROSITE" id="PS00606">
    <property type="entry name" value="KS3_1"/>
    <property type="match status" value="1"/>
</dbReference>
<dbReference type="RefSeq" id="WP_155304296.1">
    <property type="nucleotide sequence ID" value="NZ_AP021875.1"/>
</dbReference>
<dbReference type="InterPro" id="IPR014031">
    <property type="entry name" value="Ketoacyl_synth_C"/>
</dbReference>
<dbReference type="SUPFAM" id="SSF53901">
    <property type="entry name" value="Thiolase-like"/>
    <property type="match status" value="2"/>
</dbReference>
<feature type="domain" description="Ketosynthase family 3 (KS3)" evidence="4">
    <location>
        <begin position="6"/>
        <end position="420"/>
    </location>
</feature>
<dbReference type="CDD" id="cd00834">
    <property type="entry name" value="KAS_I_II"/>
    <property type="match status" value="1"/>
</dbReference>